<organism evidence="1 2">
    <name type="scientific">Fimbriiglobus ruber</name>
    <dbReference type="NCBI Taxonomy" id="1908690"/>
    <lineage>
        <taxon>Bacteria</taxon>
        <taxon>Pseudomonadati</taxon>
        <taxon>Planctomycetota</taxon>
        <taxon>Planctomycetia</taxon>
        <taxon>Gemmatales</taxon>
        <taxon>Gemmataceae</taxon>
        <taxon>Fimbriiglobus</taxon>
    </lineage>
</organism>
<comment type="caution">
    <text evidence="1">The sequence shown here is derived from an EMBL/GenBank/DDBJ whole genome shotgun (WGS) entry which is preliminary data.</text>
</comment>
<dbReference type="RefSeq" id="WP_088258530.1">
    <property type="nucleotide sequence ID" value="NZ_NIDE01000014.1"/>
</dbReference>
<protein>
    <submittedName>
        <fullName evidence="1">Bacteriophytochrome heme oxygenase BphO</fullName>
    </submittedName>
</protein>
<dbReference type="Proteomes" id="UP000214646">
    <property type="component" value="Unassembled WGS sequence"/>
</dbReference>
<evidence type="ECO:0000313" key="1">
    <source>
        <dbReference type="EMBL" id="OWK38693.1"/>
    </source>
</evidence>
<sequence length="192" mass="21126">MILARLKQETQPQHEAVERRLGLFDHPPTRDSYRTLLRRFYGFHEPVEARIGGLADWSQLGFDFDRRRKAALLEQDLQALGDTRATLDALPRCPDLPDLSSVPRALGCLYVLEGSTLGGQYITRHLGKLPGGPFPTAFFASYGDEVGAMWKAFGAFLTAYSQARADDDVIVASARDTFAALGAWLPAVGETA</sequence>
<dbReference type="CDD" id="cd19166">
    <property type="entry name" value="HemeO-bac"/>
    <property type="match status" value="1"/>
</dbReference>
<name>A0A225DCH6_9BACT</name>
<dbReference type="SUPFAM" id="SSF48613">
    <property type="entry name" value="Heme oxygenase-like"/>
    <property type="match status" value="1"/>
</dbReference>
<dbReference type="InterPro" id="IPR016053">
    <property type="entry name" value="Haem_Oase-like"/>
</dbReference>
<keyword evidence="2" id="KW-1185">Reference proteome</keyword>
<gene>
    <name evidence="1" type="ORF">FRUB_07813</name>
</gene>
<dbReference type="GO" id="GO:0006788">
    <property type="term" value="P:heme oxidation"/>
    <property type="evidence" value="ECO:0007669"/>
    <property type="project" value="InterPro"/>
</dbReference>
<accession>A0A225DCH6</accession>
<dbReference type="Pfam" id="PF01126">
    <property type="entry name" value="Heme_oxygenase"/>
    <property type="match status" value="1"/>
</dbReference>
<dbReference type="AlphaFoldDB" id="A0A225DCH6"/>
<dbReference type="Gene3D" id="1.20.910.10">
    <property type="entry name" value="Heme oxygenase-like"/>
    <property type="match status" value="1"/>
</dbReference>
<dbReference type="EMBL" id="NIDE01000014">
    <property type="protein sequence ID" value="OWK38693.1"/>
    <property type="molecule type" value="Genomic_DNA"/>
</dbReference>
<dbReference type="InterPro" id="IPR016084">
    <property type="entry name" value="Haem_Oase-like_multi-hlx"/>
</dbReference>
<dbReference type="OrthoDB" id="114943at2"/>
<proteinExistence type="predicted"/>
<reference evidence="2" key="1">
    <citation type="submission" date="2017-06" db="EMBL/GenBank/DDBJ databases">
        <title>Genome analysis of Fimbriiglobus ruber SP5, the first member of the order Planctomycetales with confirmed chitinolytic capability.</title>
        <authorList>
            <person name="Ravin N.V."/>
            <person name="Rakitin A.L."/>
            <person name="Ivanova A.A."/>
            <person name="Beletsky A.V."/>
            <person name="Kulichevskaya I.S."/>
            <person name="Mardanov A.V."/>
            <person name="Dedysh S.N."/>
        </authorList>
    </citation>
    <scope>NUCLEOTIDE SEQUENCE [LARGE SCALE GENOMIC DNA]</scope>
    <source>
        <strain evidence="2">SP5</strain>
    </source>
</reference>
<evidence type="ECO:0000313" key="2">
    <source>
        <dbReference type="Proteomes" id="UP000214646"/>
    </source>
</evidence>
<dbReference type="GO" id="GO:0004392">
    <property type="term" value="F:heme oxygenase (decyclizing) activity"/>
    <property type="evidence" value="ECO:0007669"/>
    <property type="project" value="InterPro"/>
</dbReference>